<evidence type="ECO:0000256" key="1">
    <source>
        <dbReference type="ARBA" id="ARBA00022737"/>
    </source>
</evidence>
<gene>
    <name evidence="4" type="ORF">JYU29_03450</name>
</gene>
<dbReference type="SMART" id="SM00223">
    <property type="entry name" value="APPLE"/>
    <property type="match status" value="2"/>
</dbReference>
<organism evidence="4 5">
    <name type="scientific">Tianweitania aestuarii</name>
    <dbReference type="NCBI Taxonomy" id="2814886"/>
    <lineage>
        <taxon>Bacteria</taxon>
        <taxon>Pseudomonadati</taxon>
        <taxon>Pseudomonadota</taxon>
        <taxon>Alphaproteobacteria</taxon>
        <taxon>Hyphomicrobiales</taxon>
        <taxon>Phyllobacteriaceae</taxon>
        <taxon>Tianweitania</taxon>
    </lineage>
</organism>
<dbReference type="Pfam" id="PF00024">
    <property type="entry name" value="PAN_1"/>
    <property type="match status" value="2"/>
</dbReference>
<dbReference type="InterPro" id="IPR000177">
    <property type="entry name" value="Apple"/>
</dbReference>
<dbReference type="PANTHER" id="PTHR33946">
    <property type="match status" value="1"/>
</dbReference>
<dbReference type="SMART" id="SM00473">
    <property type="entry name" value="PAN_AP"/>
    <property type="match status" value="2"/>
</dbReference>
<evidence type="ECO:0000259" key="3">
    <source>
        <dbReference type="PROSITE" id="PS50948"/>
    </source>
</evidence>
<dbReference type="Gene3D" id="3.90.226.10">
    <property type="entry name" value="2-enoyl-CoA Hydratase, Chain A, domain 1"/>
    <property type="match status" value="1"/>
</dbReference>
<feature type="domain" description="Apple" evidence="3">
    <location>
        <begin position="339"/>
        <end position="422"/>
    </location>
</feature>
<dbReference type="EMBL" id="JAFMNX010000001">
    <property type="protein sequence ID" value="MBS9719739.1"/>
    <property type="molecule type" value="Genomic_DNA"/>
</dbReference>
<proteinExistence type="predicted"/>
<name>A0ABS5RRQ4_9HYPH</name>
<dbReference type="CDD" id="cd01100">
    <property type="entry name" value="APPLE_Factor_XI_like"/>
    <property type="match status" value="2"/>
</dbReference>
<keyword evidence="5" id="KW-1185">Reference proteome</keyword>
<keyword evidence="1" id="KW-0677">Repeat</keyword>
<dbReference type="InterPro" id="IPR003609">
    <property type="entry name" value="Pan_app"/>
</dbReference>
<sequence>MSTCILVISRVLTAVCFVLMAVGPGLAEIKNFGPFKIDTARPDVIALEGPIDDRAALAFRRALLTLPDVKLMTLNSPGGEVDNGLLIADDVFQRKLATYIAPDAECYSACSYIFLAGDERRVEGKLGVHQISSQRPDLASAQFSISDIIDMLNRFGTPTDVLTIMFRTPPDDMYVFNEADITKYGINRSRGSADTPRAPAAPLADVQLPATATNNAPAVVLDTPTPSVSMADSASLAELSVIEDYAKRPNRLALYTGLDFSEQDIASEAVDDAKACALRCLETGGACRAFTFNITTPKSPGPNCFLKSARGQLDGNASAISGQLLSRADSYPSSFTIGVIDPKASVFENVDLVGGDLSRKPFTKAKTARDCRLACVDNDSCRAFTYLKRKKECWLKSGASQPRAAADMISGLKKIETFEPATVIDLE</sequence>
<dbReference type="SUPFAM" id="SSF57414">
    <property type="entry name" value="Hairpin loop containing domain-like"/>
    <property type="match status" value="1"/>
</dbReference>
<dbReference type="Gene3D" id="3.50.4.10">
    <property type="entry name" value="Hepatocyte Growth Factor"/>
    <property type="match status" value="2"/>
</dbReference>
<evidence type="ECO:0000256" key="2">
    <source>
        <dbReference type="ARBA" id="ARBA00023157"/>
    </source>
</evidence>
<evidence type="ECO:0000313" key="4">
    <source>
        <dbReference type="EMBL" id="MBS9719739.1"/>
    </source>
</evidence>
<evidence type="ECO:0000313" key="5">
    <source>
        <dbReference type="Proteomes" id="UP001297272"/>
    </source>
</evidence>
<reference evidence="4 5" key="1">
    <citation type="submission" date="2021-03" db="EMBL/GenBank/DDBJ databases">
        <title>Tianweitania aestuarii sp. nov., isolated from a tidal flat.</title>
        <authorList>
            <person name="Park S."/>
            <person name="Yoon J.-H."/>
        </authorList>
    </citation>
    <scope>NUCLEOTIDE SEQUENCE [LARGE SCALE GENOMIC DNA]</scope>
    <source>
        <strain evidence="4 5">BSSL-BM11</strain>
    </source>
</reference>
<comment type="caution">
    <text evidence="4">The sequence shown here is derived from an EMBL/GenBank/DDBJ whole genome shotgun (WGS) entry which is preliminary data.</text>
</comment>
<dbReference type="Proteomes" id="UP001297272">
    <property type="component" value="Unassembled WGS sequence"/>
</dbReference>
<dbReference type="InterPro" id="IPR029045">
    <property type="entry name" value="ClpP/crotonase-like_dom_sf"/>
</dbReference>
<dbReference type="SUPFAM" id="SSF52096">
    <property type="entry name" value="ClpP/crotonase"/>
    <property type="match status" value="1"/>
</dbReference>
<accession>A0ABS5RRQ4</accession>
<dbReference type="PANTHER" id="PTHR33946:SF4">
    <property type="entry name" value="COAGULATION FACTOR XI"/>
    <property type="match status" value="1"/>
</dbReference>
<keyword evidence="2" id="KW-1015">Disulfide bond</keyword>
<dbReference type="PROSITE" id="PS50948">
    <property type="entry name" value="PAN"/>
    <property type="match status" value="1"/>
</dbReference>
<protein>
    <recommendedName>
        <fullName evidence="3">Apple domain-containing protein</fullName>
    </recommendedName>
</protein>